<evidence type="ECO:0000256" key="6">
    <source>
        <dbReference type="SAM" id="SignalP"/>
    </source>
</evidence>
<dbReference type="Gene3D" id="2.120.10.30">
    <property type="entry name" value="TolB, C-terminal domain"/>
    <property type="match status" value="1"/>
</dbReference>
<name>D6WXH1_TRICA</name>
<feature type="region of interest" description="Disordered" evidence="5">
    <location>
        <begin position="42"/>
        <end position="87"/>
    </location>
</feature>
<reference evidence="7 8" key="1">
    <citation type="journal article" date="2008" name="Nature">
        <title>The genome of the model beetle and pest Tribolium castaneum.</title>
        <authorList>
            <consortium name="Tribolium Genome Sequencing Consortium"/>
            <person name="Richards S."/>
            <person name="Gibbs R.A."/>
            <person name="Weinstock G.M."/>
            <person name="Brown S.J."/>
            <person name="Denell R."/>
            <person name="Beeman R.W."/>
            <person name="Gibbs R."/>
            <person name="Beeman R.W."/>
            <person name="Brown S.J."/>
            <person name="Bucher G."/>
            <person name="Friedrich M."/>
            <person name="Grimmelikhuijzen C.J."/>
            <person name="Klingler M."/>
            <person name="Lorenzen M."/>
            <person name="Richards S."/>
            <person name="Roth S."/>
            <person name="Schroder R."/>
            <person name="Tautz D."/>
            <person name="Zdobnov E.M."/>
            <person name="Muzny D."/>
            <person name="Gibbs R.A."/>
            <person name="Weinstock G.M."/>
            <person name="Attaway T."/>
            <person name="Bell S."/>
            <person name="Buhay C.J."/>
            <person name="Chandrabose M.N."/>
            <person name="Chavez D."/>
            <person name="Clerk-Blankenburg K.P."/>
            <person name="Cree A."/>
            <person name="Dao M."/>
            <person name="Davis C."/>
            <person name="Chacko J."/>
            <person name="Dinh H."/>
            <person name="Dugan-Rocha S."/>
            <person name="Fowler G."/>
            <person name="Garner T.T."/>
            <person name="Garnes J."/>
            <person name="Gnirke A."/>
            <person name="Hawes A."/>
            <person name="Hernandez J."/>
            <person name="Hines S."/>
            <person name="Holder M."/>
            <person name="Hume J."/>
            <person name="Jhangiani S.N."/>
            <person name="Joshi V."/>
            <person name="Khan Z.M."/>
            <person name="Jackson L."/>
            <person name="Kovar C."/>
            <person name="Kowis A."/>
            <person name="Lee S."/>
            <person name="Lewis L.R."/>
            <person name="Margolis J."/>
            <person name="Morgan M."/>
            <person name="Nazareth L.V."/>
            <person name="Nguyen N."/>
            <person name="Okwuonu G."/>
            <person name="Parker D."/>
            <person name="Richards S."/>
            <person name="Ruiz S.J."/>
            <person name="Santibanez J."/>
            <person name="Savard J."/>
            <person name="Scherer S.E."/>
            <person name="Schneider B."/>
            <person name="Sodergren E."/>
            <person name="Tautz D."/>
            <person name="Vattahil S."/>
            <person name="Villasana D."/>
            <person name="White C.S."/>
            <person name="Wright R."/>
            <person name="Park Y."/>
            <person name="Beeman R.W."/>
            <person name="Lord J."/>
            <person name="Oppert B."/>
            <person name="Lorenzen M."/>
            <person name="Brown S."/>
            <person name="Wang L."/>
            <person name="Savard J."/>
            <person name="Tautz D."/>
            <person name="Richards S."/>
            <person name="Weinstock G."/>
            <person name="Gibbs R.A."/>
            <person name="Liu Y."/>
            <person name="Worley K."/>
            <person name="Weinstock G."/>
            <person name="Elsik C.G."/>
            <person name="Reese J.T."/>
            <person name="Elhaik E."/>
            <person name="Landan G."/>
            <person name="Graur D."/>
            <person name="Arensburger P."/>
            <person name="Atkinson P."/>
            <person name="Beeman R.W."/>
            <person name="Beidler J."/>
            <person name="Brown S.J."/>
            <person name="Demuth J.P."/>
            <person name="Drury D.W."/>
            <person name="Du Y.Z."/>
            <person name="Fujiwara H."/>
            <person name="Lorenzen M."/>
            <person name="Maselli V."/>
            <person name="Osanai M."/>
            <person name="Park Y."/>
            <person name="Robertson H.M."/>
            <person name="Tu Z."/>
            <person name="Wang J.J."/>
            <person name="Wang S."/>
            <person name="Richards S."/>
            <person name="Song H."/>
            <person name="Zhang L."/>
            <person name="Sodergren E."/>
            <person name="Werner D."/>
            <person name="Stanke M."/>
            <person name="Morgenstern B."/>
            <person name="Solovyev V."/>
            <person name="Kosarev P."/>
            <person name="Brown G."/>
            <person name="Chen H.C."/>
            <person name="Ermolaeva O."/>
            <person name="Hlavina W."/>
            <person name="Kapustin Y."/>
            <person name="Kiryutin B."/>
            <person name="Kitts P."/>
            <person name="Maglott D."/>
            <person name="Pruitt K."/>
            <person name="Sapojnikov V."/>
            <person name="Souvorov A."/>
            <person name="Mackey A.J."/>
            <person name="Waterhouse R.M."/>
            <person name="Wyder S."/>
            <person name="Zdobnov E.M."/>
            <person name="Zdobnov E.M."/>
            <person name="Wyder S."/>
            <person name="Kriventseva E.V."/>
            <person name="Kadowaki T."/>
            <person name="Bork P."/>
            <person name="Aranda M."/>
            <person name="Bao R."/>
            <person name="Beermann A."/>
            <person name="Berns N."/>
            <person name="Bolognesi R."/>
            <person name="Bonneton F."/>
            <person name="Bopp D."/>
            <person name="Brown S.J."/>
            <person name="Bucher G."/>
            <person name="Butts T."/>
            <person name="Chaumot A."/>
            <person name="Denell R.E."/>
            <person name="Ferrier D.E."/>
            <person name="Friedrich M."/>
            <person name="Gordon C.M."/>
            <person name="Jindra M."/>
            <person name="Klingler M."/>
            <person name="Lan Q."/>
            <person name="Lattorff H.M."/>
            <person name="Laudet V."/>
            <person name="von Levetsow C."/>
            <person name="Liu Z."/>
            <person name="Lutz R."/>
            <person name="Lynch J.A."/>
            <person name="da Fonseca R.N."/>
            <person name="Posnien N."/>
            <person name="Reuter R."/>
            <person name="Roth S."/>
            <person name="Savard J."/>
            <person name="Schinko J.B."/>
            <person name="Schmitt C."/>
            <person name="Schoppmeier M."/>
            <person name="Schroder R."/>
            <person name="Shippy T.D."/>
            <person name="Simonnet F."/>
            <person name="Marques-Souza H."/>
            <person name="Tautz D."/>
            <person name="Tomoyasu Y."/>
            <person name="Trauner J."/>
            <person name="Van der Zee M."/>
            <person name="Vervoort M."/>
            <person name="Wittkopp N."/>
            <person name="Wimmer E.A."/>
            <person name="Yang X."/>
            <person name="Jones A.K."/>
            <person name="Sattelle D.B."/>
            <person name="Ebert P.R."/>
            <person name="Nelson D."/>
            <person name="Scott J.G."/>
            <person name="Beeman R.W."/>
            <person name="Muthukrishnan S."/>
            <person name="Kramer K.J."/>
            <person name="Arakane Y."/>
            <person name="Beeman R.W."/>
            <person name="Zhu Q."/>
            <person name="Hogenkamp D."/>
            <person name="Dixit R."/>
            <person name="Oppert B."/>
            <person name="Jiang H."/>
            <person name="Zou Z."/>
            <person name="Marshall J."/>
            <person name="Elpidina E."/>
            <person name="Vinokurov K."/>
            <person name="Oppert C."/>
            <person name="Zou Z."/>
            <person name="Evans J."/>
            <person name="Lu Z."/>
            <person name="Zhao P."/>
            <person name="Sumathipala N."/>
            <person name="Altincicek B."/>
            <person name="Vilcinskas A."/>
            <person name="Williams M."/>
            <person name="Hultmark D."/>
            <person name="Hetru C."/>
            <person name="Jiang H."/>
            <person name="Grimmelikhuijzen C.J."/>
            <person name="Hauser F."/>
            <person name="Cazzamali G."/>
            <person name="Williamson M."/>
            <person name="Park Y."/>
            <person name="Li B."/>
            <person name="Tanaka Y."/>
            <person name="Predel R."/>
            <person name="Neupert S."/>
            <person name="Schachtner J."/>
            <person name="Verleyen P."/>
            <person name="Raible F."/>
            <person name="Bork P."/>
            <person name="Friedrich M."/>
            <person name="Walden K.K."/>
            <person name="Robertson H.M."/>
            <person name="Angeli S."/>
            <person name="Foret S."/>
            <person name="Bucher G."/>
            <person name="Schuetz S."/>
            <person name="Maleszka R."/>
            <person name="Wimmer E.A."/>
            <person name="Beeman R.W."/>
            <person name="Lorenzen M."/>
            <person name="Tomoyasu Y."/>
            <person name="Miller S.C."/>
            <person name="Grossmann D."/>
            <person name="Bucher G."/>
        </authorList>
    </citation>
    <scope>NUCLEOTIDE SEQUENCE [LARGE SCALE GENOMIC DNA]</scope>
    <source>
        <strain evidence="7 8">Georgia GA2</strain>
    </source>
</reference>
<feature type="chain" id="PRO_5003089802" evidence="6">
    <location>
        <begin position="20"/>
        <end position="454"/>
    </location>
</feature>
<proteinExistence type="inferred from homology"/>
<feature type="signal peptide" evidence="6">
    <location>
        <begin position="1"/>
        <end position="19"/>
    </location>
</feature>
<gene>
    <name evidence="7" type="primary">AUGUSTUS-3.0.2_05565</name>
    <name evidence="7" type="ORF">TcasGA2_TC005565</name>
</gene>
<dbReference type="InterPro" id="IPR011042">
    <property type="entry name" value="6-blade_b-propeller_TolB-like"/>
</dbReference>
<dbReference type="STRING" id="7070.D6WXH1"/>
<dbReference type="InParanoid" id="D6WXH1"/>
<dbReference type="FunCoup" id="D6WXH1">
    <property type="interactions" value="25"/>
</dbReference>
<keyword evidence="3" id="KW-0964">Secreted</keyword>
<dbReference type="InterPro" id="IPR017996">
    <property type="entry name" value="MRJP/yellow-related"/>
</dbReference>
<evidence type="ECO:0000256" key="5">
    <source>
        <dbReference type="SAM" id="MobiDB-lite"/>
    </source>
</evidence>
<comment type="similarity">
    <text evidence="2">Belongs to the major royal jelly protein family.</text>
</comment>
<dbReference type="eggNOG" id="ENOG502SKJJ">
    <property type="taxonomic scope" value="Eukaryota"/>
</dbReference>
<keyword evidence="4 6" id="KW-0732">Signal</keyword>
<organism evidence="7 8">
    <name type="scientific">Tribolium castaneum</name>
    <name type="common">Red flour beetle</name>
    <dbReference type="NCBI Taxonomy" id="7070"/>
    <lineage>
        <taxon>Eukaryota</taxon>
        <taxon>Metazoa</taxon>
        <taxon>Ecdysozoa</taxon>
        <taxon>Arthropoda</taxon>
        <taxon>Hexapoda</taxon>
        <taxon>Insecta</taxon>
        <taxon>Pterygota</taxon>
        <taxon>Neoptera</taxon>
        <taxon>Endopterygota</taxon>
        <taxon>Coleoptera</taxon>
        <taxon>Polyphaga</taxon>
        <taxon>Cucujiformia</taxon>
        <taxon>Tenebrionidae</taxon>
        <taxon>Tenebrionidae incertae sedis</taxon>
        <taxon>Tribolium</taxon>
    </lineage>
</organism>
<accession>D6WXH1</accession>
<keyword evidence="8" id="KW-1185">Reference proteome</keyword>
<protein>
    <submittedName>
        <fullName evidence="7">Protein yellow-like Protein</fullName>
    </submittedName>
</protein>
<evidence type="ECO:0000256" key="3">
    <source>
        <dbReference type="ARBA" id="ARBA00022525"/>
    </source>
</evidence>
<evidence type="ECO:0000313" key="8">
    <source>
        <dbReference type="Proteomes" id="UP000007266"/>
    </source>
</evidence>
<dbReference type="FunFam" id="2.120.10.30:FF:000326">
    <property type="entry name" value="Protein yellow-like Protein"/>
    <property type="match status" value="1"/>
</dbReference>
<dbReference type="GO" id="GO:0005576">
    <property type="term" value="C:extracellular region"/>
    <property type="evidence" value="ECO:0000318"/>
    <property type="project" value="GO_Central"/>
</dbReference>
<comment type="subcellular location">
    <subcellularLocation>
        <location evidence="1">Secreted</location>
    </subcellularLocation>
</comment>
<dbReference type="HOGENOM" id="CLU_031076_2_0_1"/>
<dbReference type="PANTHER" id="PTHR10009:SF11">
    <property type="entry name" value="RH54244P"/>
    <property type="match status" value="1"/>
</dbReference>
<reference evidence="7 8" key="2">
    <citation type="journal article" date="2010" name="Nucleic Acids Res.">
        <title>BeetleBase in 2010: revisions to provide comprehensive genomic information for Tribolium castaneum.</title>
        <authorList>
            <person name="Kim H.S."/>
            <person name="Murphy T."/>
            <person name="Xia J."/>
            <person name="Caragea D."/>
            <person name="Park Y."/>
            <person name="Beeman R.W."/>
            <person name="Lorenzen M.D."/>
            <person name="Butcher S."/>
            <person name="Manak J.R."/>
            <person name="Brown S.J."/>
        </authorList>
    </citation>
    <scope>GENOME REANNOTATION</scope>
    <source>
        <strain evidence="7 8">Georgia GA2</strain>
    </source>
</reference>
<evidence type="ECO:0000256" key="1">
    <source>
        <dbReference type="ARBA" id="ARBA00004613"/>
    </source>
</evidence>
<evidence type="ECO:0000313" key="7">
    <source>
        <dbReference type="EMBL" id="EFA07983.1"/>
    </source>
</evidence>
<dbReference type="Proteomes" id="UP000007266">
    <property type="component" value="Linkage group 8"/>
</dbReference>
<dbReference type="PhylomeDB" id="D6WXH1"/>
<feature type="compositionally biased region" description="Basic residues" evidence="5">
    <location>
        <begin position="66"/>
        <end position="79"/>
    </location>
</feature>
<dbReference type="OMA" id="FHAMASN"/>
<sequence length="454" mass="51595">MSLLKPSILLLCVLPLVISKGLHEEFSWTRINYVWPGQDSSSSSPIDIPKPDPIAFPGSTNNNQRHTTRRPGRTTRRTTQRPDTNPDYVYENNIPMGANLWRDKLFVTVPRRRVGVPSTVNFVWANSSQRHNVPLIPYPDWTTNTLRDSRDSRDDGYRFVSVYRVAVDSCDRLWFVDTGLIETPGNPQQIQPTALVLMDLKTDKILQYYQFPANLLRNTSNLASLTIDITNNNCRDAFAYIPDVGGYGLVVYSLRQNKAWRVNHNYFYLENTVGEFSIGGHEFQWNDGIFSIAITDVKSDGFRDAYFHSMAGVNLYKVSTRILKNEDLATRSYHGSDFKIVGNKGELSQTSSSDLHQGKGVLFLGLVNQNALGCWNIHKPLSDISVVQRSDEKMIYPSDVKIVDDKIVVLTNTMPVFLYGRLDYDRTNFRVWVETVETAIRGTKCESSRGGSHY</sequence>
<evidence type="ECO:0000256" key="4">
    <source>
        <dbReference type="ARBA" id="ARBA00022729"/>
    </source>
</evidence>
<evidence type="ECO:0000256" key="2">
    <source>
        <dbReference type="ARBA" id="ARBA00009127"/>
    </source>
</evidence>
<dbReference type="AlphaFoldDB" id="D6WXH1"/>
<dbReference type="Pfam" id="PF03022">
    <property type="entry name" value="MRJP"/>
    <property type="match status" value="1"/>
</dbReference>
<dbReference type="EMBL" id="KQ971361">
    <property type="protein sequence ID" value="EFA07983.1"/>
    <property type="molecule type" value="Genomic_DNA"/>
</dbReference>
<dbReference type="PANTHER" id="PTHR10009">
    <property type="entry name" value="PROTEIN YELLOW-RELATED"/>
    <property type="match status" value="1"/>
</dbReference>